<dbReference type="Proteomes" id="UP000824007">
    <property type="component" value="Unassembled WGS sequence"/>
</dbReference>
<dbReference type="CDD" id="cd08556">
    <property type="entry name" value="GDPD"/>
    <property type="match status" value="1"/>
</dbReference>
<feature type="domain" description="GP-PDE" evidence="1">
    <location>
        <begin position="10"/>
        <end position="54"/>
    </location>
</feature>
<dbReference type="AlphaFoldDB" id="A0A9D1YR75"/>
<comment type="caution">
    <text evidence="2">The sequence shown here is derived from an EMBL/GenBank/DDBJ whole genome shotgun (WGS) entry which is preliminary data.</text>
</comment>
<dbReference type="EMBL" id="DXDD01000143">
    <property type="protein sequence ID" value="HIY61336.1"/>
    <property type="molecule type" value="Genomic_DNA"/>
</dbReference>
<reference evidence="2" key="1">
    <citation type="journal article" date="2021" name="PeerJ">
        <title>Extensive microbial diversity within the chicken gut microbiome revealed by metagenomics and culture.</title>
        <authorList>
            <person name="Gilroy R."/>
            <person name="Ravi A."/>
            <person name="Getino M."/>
            <person name="Pursley I."/>
            <person name="Horton D.L."/>
            <person name="Alikhan N.F."/>
            <person name="Baker D."/>
            <person name="Gharbi K."/>
            <person name="Hall N."/>
            <person name="Watson M."/>
            <person name="Adriaenssens E.M."/>
            <person name="Foster-Nyarko E."/>
            <person name="Jarju S."/>
            <person name="Secka A."/>
            <person name="Antonio M."/>
            <person name="Oren A."/>
            <person name="Chaudhuri R.R."/>
            <person name="La Ragione R."/>
            <person name="Hildebrand F."/>
            <person name="Pallen M.J."/>
        </authorList>
    </citation>
    <scope>NUCLEOTIDE SEQUENCE</scope>
    <source>
        <strain evidence="2">ChiSxjej3B15-24422</strain>
    </source>
</reference>
<gene>
    <name evidence="2" type="ORF">H9831_11775</name>
</gene>
<organism evidence="2 3">
    <name type="scientific">Candidatus Eisenbergiella pullistercoris</name>
    <dbReference type="NCBI Taxonomy" id="2838555"/>
    <lineage>
        <taxon>Bacteria</taxon>
        <taxon>Bacillati</taxon>
        <taxon>Bacillota</taxon>
        <taxon>Clostridia</taxon>
        <taxon>Lachnospirales</taxon>
        <taxon>Lachnospiraceae</taxon>
        <taxon>Eisenbergiella</taxon>
    </lineage>
</organism>
<evidence type="ECO:0000313" key="3">
    <source>
        <dbReference type="Proteomes" id="UP000824007"/>
    </source>
</evidence>
<name>A0A9D1YR75_9FIRM</name>
<dbReference type="Pfam" id="PF03009">
    <property type="entry name" value="GDPD"/>
    <property type="match status" value="1"/>
</dbReference>
<dbReference type="SUPFAM" id="SSF51695">
    <property type="entry name" value="PLC-like phosphodiesterases"/>
    <property type="match status" value="1"/>
</dbReference>
<proteinExistence type="predicted"/>
<sequence>MITAHSGCDNTPENSLEFLGKALGMEVDAVEIDVRKSRDGRLILSHDETKEDAVSLEVAFRMAREFPKKKVNCDLKETGLEEAVYRLAAAYGMEDRLIFTGDVNPELFRKGSGRFPGTLWYANFEVFRPEAYRLAGTEEGRKEIADQLPEVIRELADFDAAGINWHYSLAEQVLDLAEETGTGVSVWTVDDEALQRHFLRRHVDNITSRKAEQLIRLRNEEQQS</sequence>
<accession>A0A9D1YR75</accession>
<dbReference type="PANTHER" id="PTHR46211:SF14">
    <property type="entry name" value="GLYCEROPHOSPHODIESTER PHOSPHODIESTERASE"/>
    <property type="match status" value="1"/>
</dbReference>
<evidence type="ECO:0000313" key="2">
    <source>
        <dbReference type="EMBL" id="HIY61336.1"/>
    </source>
</evidence>
<protein>
    <submittedName>
        <fullName evidence="2">Glycerophosphodiester phosphodiesterase</fullName>
    </submittedName>
</protein>
<dbReference type="InterPro" id="IPR030395">
    <property type="entry name" value="GP_PDE_dom"/>
</dbReference>
<reference evidence="2" key="2">
    <citation type="submission" date="2021-04" db="EMBL/GenBank/DDBJ databases">
        <authorList>
            <person name="Gilroy R."/>
        </authorList>
    </citation>
    <scope>NUCLEOTIDE SEQUENCE</scope>
    <source>
        <strain evidence="2">ChiSxjej3B15-24422</strain>
    </source>
</reference>
<dbReference type="Gene3D" id="3.20.20.190">
    <property type="entry name" value="Phosphatidylinositol (PI) phosphodiesterase"/>
    <property type="match status" value="2"/>
</dbReference>
<evidence type="ECO:0000259" key="1">
    <source>
        <dbReference type="Pfam" id="PF03009"/>
    </source>
</evidence>
<dbReference type="InterPro" id="IPR017946">
    <property type="entry name" value="PLC-like_Pdiesterase_TIM-brl"/>
</dbReference>
<dbReference type="GO" id="GO:0008081">
    <property type="term" value="F:phosphoric diester hydrolase activity"/>
    <property type="evidence" value="ECO:0007669"/>
    <property type="project" value="InterPro"/>
</dbReference>
<dbReference type="PANTHER" id="PTHR46211">
    <property type="entry name" value="GLYCEROPHOSPHORYL DIESTER PHOSPHODIESTERASE"/>
    <property type="match status" value="1"/>
</dbReference>
<dbReference type="GO" id="GO:0006629">
    <property type="term" value="P:lipid metabolic process"/>
    <property type="evidence" value="ECO:0007669"/>
    <property type="project" value="InterPro"/>
</dbReference>